<organism evidence="2 3">
    <name type="scientific">Candidatus Woesebacteria bacterium RIFOXYB1_FULL_38_16</name>
    <dbReference type="NCBI Taxonomy" id="1802538"/>
    <lineage>
        <taxon>Bacteria</taxon>
        <taxon>Candidatus Woeseibacteriota</taxon>
    </lineage>
</organism>
<keyword evidence="1" id="KW-0812">Transmembrane</keyword>
<evidence type="ECO:0000313" key="2">
    <source>
        <dbReference type="EMBL" id="OGM79974.1"/>
    </source>
</evidence>
<proteinExistence type="predicted"/>
<name>A0A1F8CUH6_9BACT</name>
<evidence type="ECO:0008006" key="4">
    <source>
        <dbReference type="Google" id="ProtNLM"/>
    </source>
</evidence>
<dbReference type="AlphaFoldDB" id="A0A1F8CUH6"/>
<evidence type="ECO:0000313" key="3">
    <source>
        <dbReference type="Proteomes" id="UP000178999"/>
    </source>
</evidence>
<protein>
    <recommendedName>
        <fullName evidence="4">DUF1648 domain-containing protein</fullName>
    </recommendedName>
</protein>
<reference evidence="2 3" key="1">
    <citation type="journal article" date="2016" name="Nat. Commun.">
        <title>Thousands of microbial genomes shed light on interconnected biogeochemical processes in an aquifer system.</title>
        <authorList>
            <person name="Anantharaman K."/>
            <person name="Brown C.T."/>
            <person name="Hug L.A."/>
            <person name="Sharon I."/>
            <person name="Castelle C.J."/>
            <person name="Probst A.J."/>
            <person name="Thomas B.C."/>
            <person name="Singh A."/>
            <person name="Wilkins M.J."/>
            <person name="Karaoz U."/>
            <person name="Brodie E.L."/>
            <person name="Williams K.H."/>
            <person name="Hubbard S.S."/>
            <person name="Banfield J.F."/>
        </authorList>
    </citation>
    <scope>NUCLEOTIDE SEQUENCE [LARGE SCALE GENOMIC DNA]</scope>
</reference>
<feature type="transmembrane region" description="Helical" evidence="1">
    <location>
        <begin position="12"/>
        <end position="31"/>
    </location>
</feature>
<accession>A0A1F8CUH6</accession>
<keyword evidence="1" id="KW-0472">Membrane</keyword>
<sequence>MKNNPFLQLSSILALINLVVVILILLIQGKLPPSIPLFYGQASGNDQLVTKLYLTIPSLGAICTIIIGNLLKKSTKDIFLHQILLGTMVTTTILSLYTTLKIILLVSAL</sequence>
<comment type="caution">
    <text evidence="2">The sequence shown here is derived from an EMBL/GenBank/DDBJ whole genome shotgun (WGS) entry which is preliminary data.</text>
</comment>
<dbReference type="STRING" id="1802538.A2382_04785"/>
<evidence type="ECO:0000256" key="1">
    <source>
        <dbReference type="SAM" id="Phobius"/>
    </source>
</evidence>
<gene>
    <name evidence="2" type="ORF">A2382_04785</name>
</gene>
<feature type="transmembrane region" description="Helical" evidence="1">
    <location>
        <begin position="83"/>
        <end position="106"/>
    </location>
</feature>
<feature type="transmembrane region" description="Helical" evidence="1">
    <location>
        <begin position="51"/>
        <end position="71"/>
    </location>
</feature>
<keyword evidence="1" id="KW-1133">Transmembrane helix</keyword>
<dbReference type="Proteomes" id="UP000178999">
    <property type="component" value="Unassembled WGS sequence"/>
</dbReference>
<dbReference type="EMBL" id="MGHY01000005">
    <property type="protein sequence ID" value="OGM79974.1"/>
    <property type="molecule type" value="Genomic_DNA"/>
</dbReference>